<dbReference type="RefSeq" id="XP_031916484.1">
    <property type="nucleotide sequence ID" value="XM_032061413.1"/>
</dbReference>
<evidence type="ECO:0000313" key="2">
    <source>
        <dbReference type="EMBL" id="KAE8140421.1"/>
    </source>
</evidence>
<evidence type="ECO:0000256" key="1">
    <source>
        <dbReference type="SAM" id="SignalP"/>
    </source>
</evidence>
<evidence type="ECO:0000313" key="3">
    <source>
        <dbReference type="Proteomes" id="UP000325672"/>
    </source>
</evidence>
<dbReference type="OrthoDB" id="3538998at2759"/>
<dbReference type="AlphaFoldDB" id="A0A5N6T2A7"/>
<feature type="chain" id="PRO_5025021896" evidence="1">
    <location>
        <begin position="21"/>
        <end position="295"/>
    </location>
</feature>
<protein>
    <submittedName>
        <fullName evidence="2">Uncharacterized protein</fullName>
    </submittedName>
</protein>
<gene>
    <name evidence="2" type="ORF">BDV38DRAFT_290150</name>
</gene>
<dbReference type="GeneID" id="43645623"/>
<keyword evidence="1" id="KW-0732">Signal</keyword>
<accession>A0A5N6T2A7</accession>
<dbReference type="EMBL" id="ML743561">
    <property type="protein sequence ID" value="KAE8140421.1"/>
    <property type="molecule type" value="Genomic_DNA"/>
</dbReference>
<keyword evidence="3" id="KW-1185">Reference proteome</keyword>
<organism evidence="2 3">
    <name type="scientific">Aspergillus pseudotamarii</name>
    <dbReference type="NCBI Taxonomy" id="132259"/>
    <lineage>
        <taxon>Eukaryota</taxon>
        <taxon>Fungi</taxon>
        <taxon>Dikarya</taxon>
        <taxon>Ascomycota</taxon>
        <taxon>Pezizomycotina</taxon>
        <taxon>Eurotiomycetes</taxon>
        <taxon>Eurotiomycetidae</taxon>
        <taxon>Eurotiales</taxon>
        <taxon>Aspergillaceae</taxon>
        <taxon>Aspergillus</taxon>
        <taxon>Aspergillus subgen. Circumdati</taxon>
    </lineage>
</organism>
<name>A0A5N6T2A7_ASPPS</name>
<proteinExistence type="predicted"/>
<dbReference type="Proteomes" id="UP000325672">
    <property type="component" value="Unassembled WGS sequence"/>
</dbReference>
<feature type="signal peptide" evidence="1">
    <location>
        <begin position="1"/>
        <end position="20"/>
    </location>
</feature>
<reference evidence="2 3" key="1">
    <citation type="submission" date="2019-04" db="EMBL/GenBank/DDBJ databases">
        <title>Friends and foes A comparative genomics study of 23 Aspergillus species from section Flavi.</title>
        <authorList>
            <consortium name="DOE Joint Genome Institute"/>
            <person name="Kjaerbolling I."/>
            <person name="Vesth T."/>
            <person name="Frisvad J.C."/>
            <person name="Nybo J.L."/>
            <person name="Theobald S."/>
            <person name="Kildgaard S."/>
            <person name="Isbrandt T."/>
            <person name="Kuo A."/>
            <person name="Sato A."/>
            <person name="Lyhne E.K."/>
            <person name="Kogle M.E."/>
            <person name="Wiebenga A."/>
            <person name="Kun R.S."/>
            <person name="Lubbers R.J."/>
            <person name="Makela M.R."/>
            <person name="Barry K."/>
            <person name="Chovatia M."/>
            <person name="Clum A."/>
            <person name="Daum C."/>
            <person name="Haridas S."/>
            <person name="He G."/>
            <person name="LaButti K."/>
            <person name="Lipzen A."/>
            <person name="Mondo S."/>
            <person name="Riley R."/>
            <person name="Salamov A."/>
            <person name="Simmons B.A."/>
            <person name="Magnuson J.K."/>
            <person name="Henrissat B."/>
            <person name="Mortensen U.H."/>
            <person name="Larsen T.O."/>
            <person name="Devries R.P."/>
            <person name="Grigoriev I.V."/>
            <person name="Machida M."/>
            <person name="Baker S.E."/>
            <person name="Andersen M.R."/>
        </authorList>
    </citation>
    <scope>NUCLEOTIDE SEQUENCE [LARGE SCALE GENOMIC DNA]</scope>
    <source>
        <strain evidence="2 3">CBS 117625</strain>
    </source>
</reference>
<sequence length="295" mass="31254">MWSAYLFVAALAVQLETGEAADMRSRDASVCVDPASFKSCRQRTRDSRTDCVSQRCYGTEDPCTKVYSCEYGMTVSGLVYSCPDVNLDQIPFCPPPDNAPGGCVCNVGKAEACLNNGTKLGQLSTAKERTDYWQACLVWDTCPNTNPVLNTADYWGKYLLGPHDWDAFTPYLQQYDCAGMLGFGAAGAGGTQNFYEPGKIPKHGTGLLMNTGGVISTPVSGSSFTWTFGSTTHPITAVVNSTATRSATGECTGTACRGAQKTGGGESIAAVQSRPGILVAGTLIGLWAAWVGFCM</sequence>